<evidence type="ECO:0000256" key="8">
    <source>
        <dbReference type="ARBA" id="ARBA00030523"/>
    </source>
</evidence>
<dbReference type="GO" id="GO:0005654">
    <property type="term" value="C:nucleoplasm"/>
    <property type="evidence" value="ECO:0007669"/>
    <property type="project" value="UniProtKB-SubCell"/>
</dbReference>
<accession>A0ABD6EZX3</accession>
<evidence type="ECO:0000313" key="9">
    <source>
        <dbReference type="EMBL" id="MFH4983126.1"/>
    </source>
</evidence>
<name>A0ABD6EZX3_9BILA</name>
<sequence>MDQKMEQHNDPTTPELDRTACALLAMAEHFRTMRSPKYKMAIKCVKACFKTPMSREMNTIVHFELGKLYFYYTENLDIAKYNLDLAVIL</sequence>
<keyword evidence="3" id="KW-0132">Cell division</keyword>
<evidence type="ECO:0000256" key="2">
    <source>
        <dbReference type="ARBA" id="ARBA00008585"/>
    </source>
</evidence>
<comment type="similarity">
    <text evidence="2">Belongs to the SCC4/mau-2 family.</text>
</comment>
<dbReference type="Proteomes" id="UP001608902">
    <property type="component" value="Unassembled WGS sequence"/>
</dbReference>
<dbReference type="EMBL" id="JBGFUD010011176">
    <property type="protein sequence ID" value="MFH4983126.1"/>
    <property type="molecule type" value="Genomic_DNA"/>
</dbReference>
<reference evidence="9 10" key="1">
    <citation type="submission" date="2024-08" db="EMBL/GenBank/DDBJ databases">
        <title>Gnathostoma spinigerum genome.</title>
        <authorList>
            <person name="Gonzalez-Bertolin B."/>
            <person name="Monzon S."/>
            <person name="Zaballos A."/>
            <person name="Jimenez P."/>
            <person name="Dekumyoy P."/>
            <person name="Varona S."/>
            <person name="Cuesta I."/>
            <person name="Sumanam S."/>
            <person name="Adisakwattana P."/>
            <person name="Gasser R.B."/>
            <person name="Hernandez-Gonzalez A."/>
            <person name="Young N.D."/>
            <person name="Perteguer M.J."/>
        </authorList>
    </citation>
    <scope>NUCLEOTIDE SEQUENCE [LARGE SCALE GENOMIC DNA]</scope>
    <source>
        <strain evidence="9">AL3</strain>
        <tissue evidence="9">Liver</tissue>
    </source>
</reference>
<protein>
    <recommendedName>
        <fullName evidence="8">Cohesin loading complex subunit SCC4 homolog</fullName>
    </recommendedName>
</protein>
<dbReference type="AlphaFoldDB" id="A0ABD6EZX3"/>
<dbReference type="GO" id="GO:0051301">
    <property type="term" value="P:cell division"/>
    <property type="evidence" value="ECO:0007669"/>
    <property type="project" value="UniProtKB-KW"/>
</dbReference>
<evidence type="ECO:0000256" key="6">
    <source>
        <dbReference type="ARBA" id="ARBA00023242"/>
    </source>
</evidence>
<dbReference type="GO" id="GO:0007059">
    <property type="term" value="P:chromosome segregation"/>
    <property type="evidence" value="ECO:0007669"/>
    <property type="project" value="UniProtKB-KW"/>
</dbReference>
<evidence type="ECO:0000313" key="10">
    <source>
        <dbReference type="Proteomes" id="UP001608902"/>
    </source>
</evidence>
<evidence type="ECO:0000256" key="1">
    <source>
        <dbReference type="ARBA" id="ARBA00004642"/>
    </source>
</evidence>
<evidence type="ECO:0000256" key="5">
    <source>
        <dbReference type="ARBA" id="ARBA00022829"/>
    </source>
</evidence>
<dbReference type="PANTHER" id="PTHR21394">
    <property type="entry name" value="MAU2 CHROMATID COHESION FACTOR HOMOLOG"/>
    <property type="match status" value="1"/>
</dbReference>
<keyword evidence="7" id="KW-0131">Cell cycle</keyword>
<keyword evidence="4" id="KW-0498">Mitosis</keyword>
<evidence type="ECO:0000256" key="7">
    <source>
        <dbReference type="ARBA" id="ARBA00023306"/>
    </source>
</evidence>
<comment type="caution">
    <text evidence="9">The sequence shown here is derived from an EMBL/GenBank/DDBJ whole genome shotgun (WGS) entry which is preliminary data.</text>
</comment>
<evidence type="ECO:0000256" key="3">
    <source>
        <dbReference type="ARBA" id="ARBA00022618"/>
    </source>
</evidence>
<keyword evidence="10" id="KW-1185">Reference proteome</keyword>
<evidence type="ECO:0000256" key="4">
    <source>
        <dbReference type="ARBA" id="ARBA00022776"/>
    </source>
</evidence>
<keyword evidence="6" id="KW-0539">Nucleus</keyword>
<gene>
    <name evidence="9" type="ORF">AB6A40_009835</name>
</gene>
<proteinExistence type="inferred from homology"/>
<keyword evidence="5" id="KW-0159">Chromosome partition</keyword>
<organism evidence="9 10">
    <name type="scientific">Gnathostoma spinigerum</name>
    <dbReference type="NCBI Taxonomy" id="75299"/>
    <lineage>
        <taxon>Eukaryota</taxon>
        <taxon>Metazoa</taxon>
        <taxon>Ecdysozoa</taxon>
        <taxon>Nematoda</taxon>
        <taxon>Chromadorea</taxon>
        <taxon>Rhabditida</taxon>
        <taxon>Spirurina</taxon>
        <taxon>Gnathostomatomorpha</taxon>
        <taxon>Gnathostomatoidea</taxon>
        <taxon>Gnathostomatidae</taxon>
        <taxon>Gnathostoma</taxon>
    </lineage>
</organism>
<dbReference type="InterPro" id="IPR019440">
    <property type="entry name" value="MAU2"/>
</dbReference>
<comment type="subcellular location">
    <subcellularLocation>
        <location evidence="1">Nucleus</location>
        <location evidence="1">Nucleoplasm</location>
    </subcellularLocation>
</comment>